<protein>
    <submittedName>
        <fullName evidence="1">Uncharacterized protein</fullName>
    </submittedName>
</protein>
<dbReference type="RefSeq" id="WP_252588483.1">
    <property type="nucleotide sequence ID" value="NZ_JAMWYS010000043.1"/>
</dbReference>
<comment type="caution">
    <text evidence="1">The sequence shown here is derived from an EMBL/GenBank/DDBJ whole genome shotgun (WGS) entry which is preliminary data.</text>
</comment>
<dbReference type="Proteomes" id="UP001155182">
    <property type="component" value="Unassembled WGS sequence"/>
</dbReference>
<evidence type="ECO:0000313" key="1">
    <source>
        <dbReference type="EMBL" id="MCO4293831.1"/>
    </source>
</evidence>
<reference evidence="1" key="1">
    <citation type="submission" date="2022-06" db="EMBL/GenBank/DDBJ databases">
        <title>Solitalea sp. MAHUQ-68 isolated from rhizospheric soil.</title>
        <authorList>
            <person name="Huq M.A."/>
        </authorList>
    </citation>
    <scope>NUCLEOTIDE SEQUENCE</scope>
    <source>
        <strain evidence="1">MAHUQ-68</strain>
    </source>
</reference>
<organism evidence="1 2">
    <name type="scientific">Solitalea agri</name>
    <dbReference type="NCBI Taxonomy" id="2953739"/>
    <lineage>
        <taxon>Bacteria</taxon>
        <taxon>Pseudomonadati</taxon>
        <taxon>Bacteroidota</taxon>
        <taxon>Sphingobacteriia</taxon>
        <taxon>Sphingobacteriales</taxon>
        <taxon>Sphingobacteriaceae</taxon>
        <taxon>Solitalea</taxon>
    </lineage>
</organism>
<accession>A0A9X2JFV6</accession>
<dbReference type="EMBL" id="JAMWYS010000043">
    <property type="protein sequence ID" value="MCO4293831.1"/>
    <property type="molecule type" value="Genomic_DNA"/>
</dbReference>
<gene>
    <name evidence="1" type="ORF">NF867_13250</name>
</gene>
<proteinExistence type="predicted"/>
<keyword evidence="2" id="KW-1185">Reference proteome</keyword>
<name>A0A9X2JFV6_9SPHI</name>
<dbReference type="AlphaFoldDB" id="A0A9X2JFV6"/>
<sequence length="80" mass="9418">MRIIEEISFPGCKVSILAMNQKFILKFEKGNLEQTYKVAEIDLIFGLDDVKKLLNEEFLTQVMNRFKQMDNDFDEQLAQL</sequence>
<evidence type="ECO:0000313" key="2">
    <source>
        <dbReference type="Proteomes" id="UP001155182"/>
    </source>
</evidence>